<gene>
    <name evidence="2" type="ORF">EI71_00400</name>
</gene>
<dbReference type="InterPro" id="IPR045403">
    <property type="entry name" value="HTH_59_Firmicutes_type"/>
</dbReference>
<organism evidence="2 3">
    <name type="scientific">Anaeroplasma bactoclasticum</name>
    <dbReference type="NCBI Taxonomy" id="2088"/>
    <lineage>
        <taxon>Bacteria</taxon>
        <taxon>Bacillati</taxon>
        <taxon>Mycoplasmatota</taxon>
        <taxon>Mollicutes</taxon>
        <taxon>Anaeroplasmatales</taxon>
        <taxon>Anaeroplasmataceae</taxon>
        <taxon>Anaeroplasma</taxon>
    </lineage>
</organism>
<dbReference type="InterPro" id="IPR018841">
    <property type="entry name" value="DUF2442"/>
</dbReference>
<evidence type="ECO:0000259" key="1">
    <source>
        <dbReference type="Pfam" id="PF20038"/>
    </source>
</evidence>
<reference evidence="2 3" key="1">
    <citation type="submission" date="2018-08" db="EMBL/GenBank/DDBJ databases">
        <title>Genomic Encyclopedia of Archaeal and Bacterial Type Strains, Phase II (KMG-II): from individual species to whole genera.</title>
        <authorList>
            <person name="Goeker M."/>
        </authorList>
    </citation>
    <scope>NUCLEOTIDE SEQUENCE [LARGE SCALE GENOMIC DNA]</scope>
    <source>
        <strain evidence="2 3">ATCC 27112</strain>
    </source>
</reference>
<dbReference type="Gene3D" id="3.30.2020.10">
    <property type="entry name" value="NE0471-like N-terminal domain"/>
    <property type="match status" value="1"/>
</dbReference>
<sequence length="146" mass="16909">MKYIFHPVRTVTALDNYMLFVEFCEGVSKIYDIKPLFERIPIFNELKENNLFYQVHVDVGGYGTIWNDKIDLAAEELYYNGTLVPSRFDGIMALGDAAQFWNIDDSTLRHAIKNGKFKCGTDITKFGKQWVITIEAMVREYGEPKH</sequence>
<dbReference type="EMBL" id="QXEV01000003">
    <property type="protein sequence ID" value="RIA78089.1"/>
    <property type="molecule type" value="Genomic_DNA"/>
</dbReference>
<name>A0A397S081_9MOLU</name>
<dbReference type="Proteomes" id="UP000266506">
    <property type="component" value="Unassembled WGS sequence"/>
</dbReference>
<dbReference type="RefSeq" id="WP_211321004.1">
    <property type="nucleotide sequence ID" value="NZ_QXEV01000003.1"/>
</dbReference>
<keyword evidence="3" id="KW-1185">Reference proteome</keyword>
<dbReference type="SUPFAM" id="SSF143880">
    <property type="entry name" value="NE0471 N-terminal domain-like"/>
    <property type="match status" value="1"/>
</dbReference>
<dbReference type="Pfam" id="PF20038">
    <property type="entry name" value="HTH_59"/>
    <property type="match status" value="1"/>
</dbReference>
<dbReference type="InParanoid" id="A0A397S081"/>
<protein>
    <submittedName>
        <fullName evidence="2">Uncharacterized protein DUF2442</fullName>
    </submittedName>
</protein>
<dbReference type="AlphaFoldDB" id="A0A397S081"/>
<accession>A0A397S081</accession>
<feature type="domain" description="Helix-turn-helix" evidence="1">
    <location>
        <begin position="88"/>
        <end position="145"/>
    </location>
</feature>
<dbReference type="InterPro" id="IPR036782">
    <property type="entry name" value="NE0471-like_N"/>
</dbReference>
<comment type="caution">
    <text evidence="2">The sequence shown here is derived from an EMBL/GenBank/DDBJ whole genome shotgun (WGS) entry which is preliminary data.</text>
</comment>
<dbReference type="Pfam" id="PF10387">
    <property type="entry name" value="DUF2442"/>
    <property type="match status" value="1"/>
</dbReference>
<evidence type="ECO:0000313" key="3">
    <source>
        <dbReference type="Proteomes" id="UP000266506"/>
    </source>
</evidence>
<evidence type="ECO:0000313" key="2">
    <source>
        <dbReference type="EMBL" id="RIA78089.1"/>
    </source>
</evidence>
<proteinExistence type="predicted"/>